<feature type="compositionally biased region" description="Polar residues" evidence="1">
    <location>
        <begin position="38"/>
        <end position="48"/>
    </location>
</feature>
<dbReference type="RefSeq" id="WP_111149858.1">
    <property type="nucleotide sequence ID" value="NZ_QKRB01000063.1"/>
</dbReference>
<gene>
    <name evidence="2" type="ORF">DNH61_25920</name>
</gene>
<dbReference type="OrthoDB" id="2520119at2"/>
<dbReference type="EMBL" id="QKRB01000063">
    <property type="protein sequence ID" value="PZD92931.1"/>
    <property type="molecule type" value="Genomic_DNA"/>
</dbReference>
<reference evidence="2 3" key="1">
    <citation type="submission" date="2018-06" db="EMBL/GenBank/DDBJ databases">
        <title>Paenibacillus imtechensis sp. nov.</title>
        <authorList>
            <person name="Pinnaka A.K."/>
            <person name="Singh H."/>
            <person name="Kaur M."/>
        </authorList>
    </citation>
    <scope>NUCLEOTIDE SEQUENCE [LARGE SCALE GENOMIC DNA]</scope>
    <source>
        <strain evidence="2 3">SMB1</strain>
    </source>
</reference>
<accession>A0A2W1LMC8</accession>
<evidence type="ECO:0000313" key="3">
    <source>
        <dbReference type="Proteomes" id="UP000249522"/>
    </source>
</evidence>
<proteinExistence type="predicted"/>
<feature type="region of interest" description="Disordered" evidence="1">
    <location>
        <begin position="1"/>
        <end position="55"/>
    </location>
</feature>
<keyword evidence="3" id="KW-1185">Reference proteome</keyword>
<protein>
    <submittedName>
        <fullName evidence="2">Uncharacterized protein</fullName>
    </submittedName>
</protein>
<name>A0A2W1LMC8_9BACL</name>
<evidence type="ECO:0000256" key="1">
    <source>
        <dbReference type="SAM" id="MobiDB-lite"/>
    </source>
</evidence>
<sequence>MNIPPLQRGIHPLGTFDPIQPDSPHAGNPYRNRDKHTPSQPASKNAPWSRQARQAATGAATWLQAAMDAEAAFRLVTSPATSAWEQPVVQTSDPDSVTGSALADAATRLVFVQAEQLAVGQMNKGYTLPRDGSSIVEPGLHTLLLTAGGQSIEASVMIAPADTNAHALAKIRSVILSAGIGLTAEVEADKDERTVRLEVTGTLTGSGESFSITDHTGSAAASSGIQTIAREAGDARFRIDGGPPADAPSNTVSLYAGTVKLTFHKITEHPVKVEIGPDLKAVAGQLEEAVLRLAALAGVFDRFAGYLHDSLPGRLEAAVFTGEAAQLGISKNENGHALLNTSLLIELAEVSPELVRFQMRDETGWAENVHRLLQQFRELPVVELLDPNAPALSGYTLYRPGREVHWQLPTYGLVVNDLS</sequence>
<organism evidence="2 3">
    <name type="scientific">Paenibacillus sambharensis</name>
    <dbReference type="NCBI Taxonomy" id="1803190"/>
    <lineage>
        <taxon>Bacteria</taxon>
        <taxon>Bacillati</taxon>
        <taxon>Bacillota</taxon>
        <taxon>Bacilli</taxon>
        <taxon>Bacillales</taxon>
        <taxon>Paenibacillaceae</taxon>
        <taxon>Paenibacillus</taxon>
    </lineage>
</organism>
<evidence type="ECO:0000313" key="2">
    <source>
        <dbReference type="EMBL" id="PZD92931.1"/>
    </source>
</evidence>
<dbReference type="Proteomes" id="UP000249522">
    <property type="component" value="Unassembled WGS sequence"/>
</dbReference>
<comment type="caution">
    <text evidence="2">The sequence shown here is derived from an EMBL/GenBank/DDBJ whole genome shotgun (WGS) entry which is preliminary data.</text>
</comment>
<dbReference type="AlphaFoldDB" id="A0A2W1LMC8"/>